<dbReference type="HOGENOM" id="CLU_039073_0_0_1"/>
<protein>
    <recommendedName>
        <fullName evidence="6">Myb-like domain-containing protein</fullName>
    </recommendedName>
</protein>
<dbReference type="OrthoDB" id="424753at2759"/>
<dbReference type="InterPro" id="IPR009057">
    <property type="entry name" value="Homeodomain-like_sf"/>
</dbReference>
<dbReference type="AlphaFoldDB" id="A0A0C9VQE6"/>
<sequence>MEDSRARTLATLEAFLESQRRVLARTQADMHKLAALREDALESPEEFIENLDEKLDDPAFKMSEYEVFRVPGDIDWDLFASMDPSVFNKIQLPGPPPFSTTDKQRSPPSELQNFVSQAAKDILGDFKPFVPPPDEPFSPDEDDAANDLRLAELVSAGKPIGTASEKPAPRRRPGSGLRLKHENEALTALAAGWHGKDDKTGLALVASPTTPCENMTPQVRLRSQRVRRPTMRAEEMLKARSPSVAPLCAPSTPQDVEPPVITPATAAATDDTDVQMQDGEEETQSQATPTKAKGRKQDREPSKPPRRRGAPSETFNLPWTPEEQNHLERLLEEIPAGEKNRWAKISKAMAGKRTPRQVASRVQKYFEKLRKFGVEPG</sequence>
<feature type="compositionally biased region" description="Acidic residues" evidence="1">
    <location>
        <begin position="270"/>
        <end position="283"/>
    </location>
</feature>
<feature type="region of interest" description="Disordered" evidence="1">
    <location>
        <begin position="127"/>
        <end position="146"/>
    </location>
</feature>
<evidence type="ECO:0000259" key="2">
    <source>
        <dbReference type="PROSITE" id="PS50090"/>
    </source>
</evidence>
<dbReference type="PANTHER" id="PTHR22705:SF0">
    <property type="entry name" value="ZZ-TYPE ZINC FINGER-CONTAINING PROTEIN 3"/>
    <property type="match status" value="1"/>
</dbReference>
<feature type="domain" description="HTH myb-type" evidence="3">
    <location>
        <begin position="318"/>
        <end position="370"/>
    </location>
</feature>
<name>A0A0C9VQE6_SPHS4</name>
<dbReference type="Gene3D" id="1.10.10.60">
    <property type="entry name" value="Homeodomain-like"/>
    <property type="match status" value="1"/>
</dbReference>
<evidence type="ECO:0008006" key="6">
    <source>
        <dbReference type="Google" id="ProtNLM"/>
    </source>
</evidence>
<feature type="region of interest" description="Disordered" evidence="1">
    <location>
        <begin position="204"/>
        <end position="326"/>
    </location>
</feature>
<keyword evidence="5" id="KW-1185">Reference proteome</keyword>
<feature type="region of interest" description="Disordered" evidence="1">
    <location>
        <begin position="156"/>
        <end position="179"/>
    </location>
</feature>
<dbReference type="InterPro" id="IPR001005">
    <property type="entry name" value="SANT/Myb"/>
</dbReference>
<dbReference type="Pfam" id="PF00249">
    <property type="entry name" value="Myb_DNA-binding"/>
    <property type="match status" value="1"/>
</dbReference>
<dbReference type="InterPro" id="IPR017930">
    <property type="entry name" value="Myb_dom"/>
</dbReference>
<evidence type="ECO:0000313" key="5">
    <source>
        <dbReference type="Proteomes" id="UP000054279"/>
    </source>
</evidence>
<evidence type="ECO:0000313" key="4">
    <source>
        <dbReference type="EMBL" id="KIJ40405.1"/>
    </source>
</evidence>
<feature type="domain" description="Myb-like" evidence="2">
    <location>
        <begin position="318"/>
        <end position="366"/>
    </location>
</feature>
<dbReference type="PROSITE" id="PS51294">
    <property type="entry name" value="HTH_MYB"/>
    <property type="match status" value="1"/>
</dbReference>
<dbReference type="CDD" id="cd00167">
    <property type="entry name" value="SANT"/>
    <property type="match status" value="1"/>
</dbReference>
<proteinExistence type="predicted"/>
<dbReference type="SUPFAM" id="SSF46689">
    <property type="entry name" value="Homeodomain-like"/>
    <property type="match status" value="1"/>
</dbReference>
<dbReference type="EMBL" id="KN837144">
    <property type="protein sequence ID" value="KIJ40405.1"/>
    <property type="molecule type" value="Genomic_DNA"/>
</dbReference>
<evidence type="ECO:0000256" key="1">
    <source>
        <dbReference type="SAM" id="MobiDB-lite"/>
    </source>
</evidence>
<accession>A0A0C9VQE6</accession>
<dbReference type="PROSITE" id="PS50090">
    <property type="entry name" value="MYB_LIKE"/>
    <property type="match status" value="1"/>
</dbReference>
<organism evidence="4 5">
    <name type="scientific">Sphaerobolus stellatus (strain SS14)</name>
    <dbReference type="NCBI Taxonomy" id="990650"/>
    <lineage>
        <taxon>Eukaryota</taxon>
        <taxon>Fungi</taxon>
        <taxon>Dikarya</taxon>
        <taxon>Basidiomycota</taxon>
        <taxon>Agaricomycotina</taxon>
        <taxon>Agaricomycetes</taxon>
        <taxon>Phallomycetidae</taxon>
        <taxon>Geastrales</taxon>
        <taxon>Sphaerobolaceae</taxon>
        <taxon>Sphaerobolus</taxon>
    </lineage>
</organism>
<reference evidence="4 5" key="1">
    <citation type="submission" date="2014-06" db="EMBL/GenBank/DDBJ databases">
        <title>Evolutionary Origins and Diversification of the Mycorrhizal Mutualists.</title>
        <authorList>
            <consortium name="DOE Joint Genome Institute"/>
            <consortium name="Mycorrhizal Genomics Consortium"/>
            <person name="Kohler A."/>
            <person name="Kuo A."/>
            <person name="Nagy L.G."/>
            <person name="Floudas D."/>
            <person name="Copeland A."/>
            <person name="Barry K.W."/>
            <person name="Cichocki N."/>
            <person name="Veneault-Fourrey C."/>
            <person name="LaButti K."/>
            <person name="Lindquist E.A."/>
            <person name="Lipzen A."/>
            <person name="Lundell T."/>
            <person name="Morin E."/>
            <person name="Murat C."/>
            <person name="Riley R."/>
            <person name="Ohm R."/>
            <person name="Sun H."/>
            <person name="Tunlid A."/>
            <person name="Henrissat B."/>
            <person name="Grigoriev I.V."/>
            <person name="Hibbett D.S."/>
            <person name="Martin F."/>
        </authorList>
    </citation>
    <scope>NUCLEOTIDE SEQUENCE [LARGE SCALE GENOMIC DNA]</scope>
    <source>
        <strain evidence="4 5">SS14</strain>
    </source>
</reference>
<dbReference type="SMART" id="SM00717">
    <property type="entry name" value="SANT"/>
    <property type="match status" value="1"/>
</dbReference>
<dbReference type="PANTHER" id="PTHR22705">
    <property type="entry name" value="ZINC FINGER, ZZ DOMAIN CONTAINING 3"/>
    <property type="match status" value="1"/>
</dbReference>
<feature type="compositionally biased region" description="Polar residues" evidence="1">
    <location>
        <begin position="207"/>
        <end position="217"/>
    </location>
</feature>
<evidence type="ECO:0000259" key="3">
    <source>
        <dbReference type="PROSITE" id="PS51294"/>
    </source>
</evidence>
<gene>
    <name evidence="4" type="ORF">M422DRAFT_256637</name>
</gene>
<dbReference type="Proteomes" id="UP000054279">
    <property type="component" value="Unassembled WGS sequence"/>
</dbReference>
<dbReference type="InterPro" id="IPR037830">
    <property type="entry name" value="ZZZ3"/>
</dbReference>
<feature type="region of interest" description="Disordered" evidence="1">
    <location>
        <begin position="90"/>
        <end position="111"/>
    </location>
</feature>